<accession>A0A7W3LNK6</accession>
<dbReference type="AlphaFoldDB" id="A0A7W3LNK6"/>
<keyword evidence="3" id="KW-1185">Reference proteome</keyword>
<sequence>MPTDVGAASGVRTSAITQPRPVRAKVNRWRDR</sequence>
<evidence type="ECO:0000256" key="1">
    <source>
        <dbReference type="SAM" id="MobiDB-lite"/>
    </source>
</evidence>
<gene>
    <name evidence="2" type="ORF">HNR61_003072</name>
</gene>
<feature type="compositionally biased region" description="Basic residues" evidence="1">
    <location>
        <begin position="22"/>
        <end position="32"/>
    </location>
</feature>
<evidence type="ECO:0000313" key="3">
    <source>
        <dbReference type="Proteomes" id="UP000572680"/>
    </source>
</evidence>
<organism evidence="2 3">
    <name type="scientific">Actinomadura namibiensis</name>
    <dbReference type="NCBI Taxonomy" id="182080"/>
    <lineage>
        <taxon>Bacteria</taxon>
        <taxon>Bacillati</taxon>
        <taxon>Actinomycetota</taxon>
        <taxon>Actinomycetes</taxon>
        <taxon>Streptosporangiales</taxon>
        <taxon>Thermomonosporaceae</taxon>
        <taxon>Actinomadura</taxon>
    </lineage>
</organism>
<dbReference type="EMBL" id="JACJIA010000003">
    <property type="protein sequence ID" value="MBA8951441.1"/>
    <property type="molecule type" value="Genomic_DNA"/>
</dbReference>
<reference evidence="2 3" key="1">
    <citation type="submission" date="2020-08" db="EMBL/GenBank/DDBJ databases">
        <title>Genomic Encyclopedia of Type Strains, Phase IV (KMG-IV): sequencing the most valuable type-strain genomes for metagenomic binning, comparative biology and taxonomic classification.</title>
        <authorList>
            <person name="Goeker M."/>
        </authorList>
    </citation>
    <scope>NUCLEOTIDE SEQUENCE [LARGE SCALE GENOMIC DNA]</scope>
    <source>
        <strain evidence="2 3">DSM 44197</strain>
    </source>
</reference>
<name>A0A7W3LNK6_ACTNM</name>
<proteinExistence type="predicted"/>
<evidence type="ECO:0000313" key="2">
    <source>
        <dbReference type="EMBL" id="MBA8951441.1"/>
    </source>
</evidence>
<comment type="caution">
    <text evidence="2">The sequence shown here is derived from an EMBL/GenBank/DDBJ whole genome shotgun (WGS) entry which is preliminary data.</text>
</comment>
<dbReference type="Proteomes" id="UP000572680">
    <property type="component" value="Unassembled WGS sequence"/>
</dbReference>
<protein>
    <submittedName>
        <fullName evidence="2">Uncharacterized protein</fullName>
    </submittedName>
</protein>
<feature type="region of interest" description="Disordered" evidence="1">
    <location>
        <begin position="1"/>
        <end position="32"/>
    </location>
</feature>